<dbReference type="SUPFAM" id="SSF53756">
    <property type="entry name" value="UDP-Glycosyltransferase/glycogen phosphorylase"/>
    <property type="match status" value="1"/>
</dbReference>
<accession>A0A1F6MV14</accession>
<dbReference type="InterPro" id="IPR028098">
    <property type="entry name" value="Glyco_trans_4-like_N"/>
</dbReference>
<dbReference type="AlphaFoldDB" id="A0A1F6MV14"/>
<sequence>MISLDKNILNTDSIVARRMVEYGKKDELFIIIPDKEKNIFDLSLTVHVQSTGGYKIQRLFRLIKLGSKIVKEYDGIELITTQDPFFTGLAGWCLKRKFKIKLEVQMHGDFLGDYYKKQWIRLSLAKFIIRRAEVIRVAGERIKKSLVKLGVREDKIFVKPIAVDTEKIKDYLPKIDLHQKYPGYAKIFLVLGRPDPVKNIEWLVEIFKEVTKQKNYLLLIVGGGRDEINIQYPISNIQLEPWTTDPISYLKTADCLLFPSLSEGYGLVAMEANAAGCPVIMNDVGVANYELKPSERVKIIPVSDREAWIKAMLDV</sequence>
<feature type="domain" description="Glycosyltransferase subfamily 4-like N-terminal" evidence="1">
    <location>
        <begin position="54"/>
        <end position="167"/>
    </location>
</feature>
<dbReference type="EMBL" id="MFQN01000007">
    <property type="protein sequence ID" value="OGH75525.1"/>
    <property type="molecule type" value="Genomic_DNA"/>
</dbReference>
<dbReference type="Gene3D" id="3.40.50.2000">
    <property type="entry name" value="Glycogen Phosphorylase B"/>
    <property type="match status" value="2"/>
</dbReference>
<dbReference type="Pfam" id="PF13439">
    <property type="entry name" value="Glyco_transf_4"/>
    <property type="match status" value="1"/>
</dbReference>
<dbReference type="STRING" id="1798692.A3G00_00480"/>
<protein>
    <recommendedName>
        <fullName evidence="1">Glycosyltransferase subfamily 4-like N-terminal domain-containing protein</fullName>
    </recommendedName>
</protein>
<proteinExistence type="predicted"/>
<reference evidence="2 3" key="1">
    <citation type="journal article" date="2016" name="Nat. Commun.">
        <title>Thousands of microbial genomes shed light on interconnected biogeochemical processes in an aquifer system.</title>
        <authorList>
            <person name="Anantharaman K."/>
            <person name="Brown C.T."/>
            <person name="Hug L.A."/>
            <person name="Sharon I."/>
            <person name="Castelle C.J."/>
            <person name="Probst A.J."/>
            <person name="Thomas B.C."/>
            <person name="Singh A."/>
            <person name="Wilkins M.J."/>
            <person name="Karaoz U."/>
            <person name="Brodie E.L."/>
            <person name="Williams K.H."/>
            <person name="Hubbard S.S."/>
            <person name="Banfield J.F."/>
        </authorList>
    </citation>
    <scope>NUCLEOTIDE SEQUENCE [LARGE SCALE GENOMIC DNA]</scope>
</reference>
<evidence type="ECO:0000313" key="2">
    <source>
        <dbReference type="EMBL" id="OGH75525.1"/>
    </source>
</evidence>
<dbReference type="Pfam" id="PF13692">
    <property type="entry name" value="Glyco_trans_1_4"/>
    <property type="match status" value="1"/>
</dbReference>
<comment type="caution">
    <text evidence="2">The sequence shown here is derived from an EMBL/GenBank/DDBJ whole genome shotgun (WGS) entry which is preliminary data.</text>
</comment>
<evidence type="ECO:0000313" key="3">
    <source>
        <dbReference type="Proteomes" id="UP000178347"/>
    </source>
</evidence>
<dbReference type="CDD" id="cd03801">
    <property type="entry name" value="GT4_PimA-like"/>
    <property type="match status" value="1"/>
</dbReference>
<evidence type="ECO:0000259" key="1">
    <source>
        <dbReference type="Pfam" id="PF13439"/>
    </source>
</evidence>
<dbReference type="PANTHER" id="PTHR12526">
    <property type="entry name" value="GLYCOSYLTRANSFERASE"/>
    <property type="match status" value="1"/>
</dbReference>
<gene>
    <name evidence="2" type="ORF">A3G00_00480</name>
</gene>
<name>A0A1F6MV14_9BACT</name>
<organism evidence="2 3">
    <name type="scientific">Candidatus Magasanikbacteria bacterium RIFCSPLOWO2_12_FULL_43_12</name>
    <dbReference type="NCBI Taxonomy" id="1798692"/>
    <lineage>
        <taxon>Bacteria</taxon>
        <taxon>Candidatus Magasanikiibacteriota</taxon>
    </lineage>
</organism>
<dbReference type="Proteomes" id="UP000178347">
    <property type="component" value="Unassembled WGS sequence"/>
</dbReference>